<feature type="transmembrane region" description="Helical" evidence="2">
    <location>
        <begin position="89"/>
        <end position="110"/>
    </location>
</feature>
<proteinExistence type="predicted"/>
<keyword evidence="4" id="KW-1185">Reference proteome</keyword>
<sequence length="217" mass="24344">MVSTLVDQFPDGGFPPGTEAAEYPGFLPQGGLERRAARHRALEALLAVDPPGEESCKAAQERVYQQVCRTLRVRPPETPWWRQSFSVPLPLASAAVAVFLLAGVLAAGWVQRPSVSGDTSRGLAGLSLQDRNIHVQVHVDADRTEQFLQWLNEQGQAQQLTIQLPEQARFQFRGEPVMVRRDPARDLEILPLDSYPLSYPIEEYPVLRDYPGEEYRQ</sequence>
<keyword evidence="2" id="KW-1133">Transmembrane helix</keyword>
<reference evidence="4" key="1">
    <citation type="submission" date="2015-12" db="EMBL/GenBank/DDBJ databases">
        <authorList>
            <person name="Lodha T.D."/>
            <person name="Chintalapati S."/>
            <person name="Chintalapati V.R."/>
            <person name="Sravanthi T."/>
        </authorList>
    </citation>
    <scope>NUCLEOTIDE SEQUENCE [LARGE SCALE GENOMIC DNA]</scope>
    <source>
        <strain evidence="4">JC133</strain>
    </source>
</reference>
<evidence type="ECO:0000256" key="2">
    <source>
        <dbReference type="SAM" id="Phobius"/>
    </source>
</evidence>
<dbReference type="Proteomes" id="UP000237350">
    <property type="component" value="Unassembled WGS sequence"/>
</dbReference>
<feature type="region of interest" description="Disordered" evidence="1">
    <location>
        <begin position="1"/>
        <end position="21"/>
    </location>
</feature>
<gene>
    <name evidence="3" type="ORF">AU468_01075</name>
</gene>
<evidence type="ECO:0000313" key="4">
    <source>
        <dbReference type="Proteomes" id="UP000237350"/>
    </source>
</evidence>
<organism evidence="3 4">
    <name type="scientific">Alkalispirochaeta sphaeroplastigenens</name>
    <dbReference type="NCBI Taxonomy" id="1187066"/>
    <lineage>
        <taxon>Bacteria</taxon>
        <taxon>Pseudomonadati</taxon>
        <taxon>Spirochaetota</taxon>
        <taxon>Spirochaetia</taxon>
        <taxon>Spirochaetales</taxon>
        <taxon>Spirochaetaceae</taxon>
        <taxon>Alkalispirochaeta</taxon>
    </lineage>
</organism>
<protein>
    <submittedName>
        <fullName evidence="3">Uncharacterized protein</fullName>
    </submittedName>
</protein>
<keyword evidence="2" id="KW-0472">Membrane</keyword>
<accession>A0A2S4K159</accession>
<comment type="caution">
    <text evidence="3">The sequence shown here is derived from an EMBL/GenBank/DDBJ whole genome shotgun (WGS) entry which is preliminary data.</text>
</comment>
<dbReference type="EMBL" id="LPWH01000002">
    <property type="protein sequence ID" value="POR05498.1"/>
    <property type="molecule type" value="Genomic_DNA"/>
</dbReference>
<keyword evidence="2" id="KW-0812">Transmembrane</keyword>
<evidence type="ECO:0000313" key="3">
    <source>
        <dbReference type="EMBL" id="POR05498.1"/>
    </source>
</evidence>
<evidence type="ECO:0000256" key="1">
    <source>
        <dbReference type="SAM" id="MobiDB-lite"/>
    </source>
</evidence>
<dbReference type="AlphaFoldDB" id="A0A2S4K159"/>
<name>A0A2S4K159_9SPIO</name>